<dbReference type="EMBL" id="CAUYUJ010005299">
    <property type="protein sequence ID" value="CAK0813128.1"/>
    <property type="molecule type" value="Genomic_DNA"/>
</dbReference>
<accession>A0ABN9R614</accession>
<gene>
    <name evidence="1" type="ORF">PCOR1329_LOCUS17150</name>
</gene>
<dbReference type="SUPFAM" id="SSF47473">
    <property type="entry name" value="EF-hand"/>
    <property type="match status" value="1"/>
</dbReference>
<dbReference type="InterPro" id="IPR011992">
    <property type="entry name" value="EF-hand-dom_pair"/>
</dbReference>
<evidence type="ECO:0008006" key="3">
    <source>
        <dbReference type="Google" id="ProtNLM"/>
    </source>
</evidence>
<evidence type="ECO:0000313" key="2">
    <source>
        <dbReference type="Proteomes" id="UP001189429"/>
    </source>
</evidence>
<keyword evidence="2" id="KW-1185">Reference proteome</keyword>
<reference evidence="1" key="1">
    <citation type="submission" date="2023-10" db="EMBL/GenBank/DDBJ databases">
        <authorList>
            <person name="Chen Y."/>
            <person name="Shah S."/>
            <person name="Dougan E. K."/>
            <person name="Thang M."/>
            <person name="Chan C."/>
        </authorList>
    </citation>
    <scope>NUCLEOTIDE SEQUENCE [LARGE SCALE GENOMIC DNA]</scope>
</reference>
<name>A0ABN9R614_9DINO</name>
<sequence>QVQGTFPLTRGQDPRLASQVGTIDIIVRWRDDSSAILGSVAHADHQRAAMFRDELYQITWQRIARRLEIMGISQTEWFYQFDVDKDGFWTRDETRSALSSMPVGLSPEEIDHVFVRMDSRK</sequence>
<feature type="non-terminal residue" evidence="1">
    <location>
        <position position="1"/>
    </location>
</feature>
<dbReference type="Proteomes" id="UP001189429">
    <property type="component" value="Unassembled WGS sequence"/>
</dbReference>
<organism evidence="1 2">
    <name type="scientific">Prorocentrum cordatum</name>
    <dbReference type="NCBI Taxonomy" id="2364126"/>
    <lineage>
        <taxon>Eukaryota</taxon>
        <taxon>Sar</taxon>
        <taxon>Alveolata</taxon>
        <taxon>Dinophyceae</taxon>
        <taxon>Prorocentrales</taxon>
        <taxon>Prorocentraceae</taxon>
        <taxon>Prorocentrum</taxon>
    </lineage>
</organism>
<proteinExistence type="predicted"/>
<comment type="caution">
    <text evidence="1">The sequence shown here is derived from an EMBL/GenBank/DDBJ whole genome shotgun (WGS) entry which is preliminary data.</text>
</comment>
<protein>
    <recommendedName>
        <fullName evidence="3">Calmodulin</fullName>
    </recommendedName>
</protein>
<feature type="non-terminal residue" evidence="1">
    <location>
        <position position="121"/>
    </location>
</feature>
<evidence type="ECO:0000313" key="1">
    <source>
        <dbReference type="EMBL" id="CAK0813128.1"/>
    </source>
</evidence>
<dbReference type="Gene3D" id="1.10.238.10">
    <property type="entry name" value="EF-hand"/>
    <property type="match status" value="1"/>
</dbReference>